<accession>A0A285V2R0</accession>
<gene>
    <name evidence="3" type="ORF">SAMN05892877_1447</name>
</gene>
<keyword evidence="1" id="KW-0479">Metal-binding</keyword>
<evidence type="ECO:0000313" key="4">
    <source>
        <dbReference type="Proteomes" id="UP000219167"/>
    </source>
</evidence>
<dbReference type="InterPro" id="IPR008007">
    <property type="entry name" value="Peptidase_M42"/>
</dbReference>
<dbReference type="Proteomes" id="UP000219167">
    <property type="component" value="Unassembled WGS sequence"/>
</dbReference>
<evidence type="ECO:0000256" key="2">
    <source>
        <dbReference type="ARBA" id="ARBA00022801"/>
    </source>
</evidence>
<evidence type="ECO:0000256" key="1">
    <source>
        <dbReference type="ARBA" id="ARBA00022723"/>
    </source>
</evidence>
<keyword evidence="2" id="KW-0378">Hydrolase</keyword>
<dbReference type="GO" id="GO:0046872">
    <property type="term" value="F:metal ion binding"/>
    <property type="evidence" value="ECO:0007669"/>
    <property type="project" value="UniProtKB-KW"/>
</dbReference>
<keyword evidence="4" id="KW-1185">Reference proteome</keyword>
<sequence>MKASGHTFNDEVDAQPTGWPHVEFRIDALSRDRKDIVQLGIDIGDIVAIDPQAEFLGNGFIVSRHLDDKAGVAIMLAALEAMQREAIERCCHINPLSVSGA</sequence>
<organism evidence="3 4">
    <name type="scientific">Rhizobium subbaraonis</name>
    <dbReference type="NCBI Taxonomy" id="908946"/>
    <lineage>
        <taxon>Bacteria</taxon>
        <taxon>Pseudomonadati</taxon>
        <taxon>Pseudomonadota</taxon>
        <taxon>Alphaproteobacteria</taxon>
        <taxon>Hyphomicrobiales</taxon>
        <taxon>Rhizobiaceae</taxon>
        <taxon>Rhizobium/Agrobacterium group</taxon>
        <taxon>Rhizobium</taxon>
    </lineage>
</organism>
<keyword evidence="3" id="KW-0645">Protease</keyword>
<dbReference type="PANTHER" id="PTHR32481:SF7">
    <property type="entry name" value="AMINOPEPTIDASE YHFE-RELATED"/>
    <property type="match status" value="1"/>
</dbReference>
<evidence type="ECO:0000313" key="3">
    <source>
        <dbReference type="EMBL" id="SOC48227.1"/>
    </source>
</evidence>
<keyword evidence="3" id="KW-0031">Aminopeptidase</keyword>
<protein>
    <submittedName>
        <fullName evidence="3">M42 glutamyl aminopeptidase</fullName>
    </submittedName>
</protein>
<dbReference type="PANTHER" id="PTHR32481">
    <property type="entry name" value="AMINOPEPTIDASE"/>
    <property type="match status" value="1"/>
</dbReference>
<name>A0A285V2R0_9HYPH</name>
<dbReference type="Gene3D" id="3.40.630.10">
    <property type="entry name" value="Zn peptidases"/>
    <property type="match status" value="1"/>
</dbReference>
<dbReference type="AlphaFoldDB" id="A0A285V2R0"/>
<dbReference type="SUPFAM" id="SSF101821">
    <property type="entry name" value="Aminopeptidase/glucanase lid domain"/>
    <property type="match status" value="1"/>
</dbReference>
<dbReference type="EMBL" id="OBQD01000044">
    <property type="protein sequence ID" value="SOC48227.1"/>
    <property type="molecule type" value="Genomic_DNA"/>
</dbReference>
<dbReference type="Pfam" id="PF05343">
    <property type="entry name" value="Peptidase_M42"/>
    <property type="match status" value="1"/>
</dbReference>
<dbReference type="GO" id="GO:0004177">
    <property type="term" value="F:aminopeptidase activity"/>
    <property type="evidence" value="ECO:0007669"/>
    <property type="project" value="UniProtKB-KW"/>
</dbReference>
<dbReference type="InterPro" id="IPR051464">
    <property type="entry name" value="Peptidase_M42_aminopept"/>
</dbReference>
<proteinExistence type="predicted"/>
<reference evidence="3 4" key="1">
    <citation type="submission" date="2017-08" db="EMBL/GenBank/DDBJ databases">
        <authorList>
            <person name="de Groot N.N."/>
        </authorList>
    </citation>
    <scope>NUCLEOTIDE SEQUENCE [LARGE SCALE GENOMIC DNA]</scope>
    <source>
        <strain evidence="3 4">JC85</strain>
    </source>
</reference>